<evidence type="ECO:0000313" key="1">
    <source>
        <dbReference type="EMBL" id="KAB7530215.1"/>
    </source>
</evidence>
<comment type="caution">
    <text evidence="1">The sequence shown here is derived from an EMBL/GenBank/DDBJ whole genome shotgun (WGS) entry which is preliminary data.</text>
</comment>
<dbReference type="RefSeq" id="WP_152130148.1">
    <property type="nucleotide sequence ID" value="NZ_WELG01000001.1"/>
</dbReference>
<name>A0A6I1E2Z3_9FLAO</name>
<dbReference type="EMBL" id="WELG01000001">
    <property type="protein sequence ID" value="KAB7530215.1"/>
    <property type="molecule type" value="Genomic_DNA"/>
</dbReference>
<sequence>MELVNADMVTDAEHFTEGMIDVAIHFPGNRLGEILNQVDPSKGNIQQQMENLMKELSPAEAQSIQKVMKGNPILAMQIMFAPLLKNVIFVRQGQALAKCDGLVYHLENKFDGDTGTGTVFIRSQYDKSKELTFNYNEDYFGEIQFQTRLDMSLYHRKTTSDTDVISGYTCTKSVYTLKENTPMALGKLEVWTSEHMPQSLNFIHPFYLEEEHGIMKIAVYQDIQSDMPMVYEFKKVTSAPVSDSDMTILQSQPVYSGKSDTQTIAAKLMEIMFGTP</sequence>
<dbReference type="AlphaFoldDB" id="A0A6I1E2Z3"/>
<gene>
    <name evidence="1" type="ORF">F8C76_01520</name>
</gene>
<organism evidence="1 2">
    <name type="scientific">Flagellimonas olearia</name>
    <dbReference type="NCBI Taxonomy" id="552546"/>
    <lineage>
        <taxon>Bacteria</taxon>
        <taxon>Pseudomonadati</taxon>
        <taxon>Bacteroidota</taxon>
        <taxon>Flavobacteriia</taxon>
        <taxon>Flavobacteriales</taxon>
        <taxon>Flavobacteriaceae</taxon>
        <taxon>Flagellimonas</taxon>
    </lineage>
</organism>
<evidence type="ECO:0000313" key="2">
    <source>
        <dbReference type="Proteomes" id="UP000429785"/>
    </source>
</evidence>
<evidence type="ECO:0008006" key="3">
    <source>
        <dbReference type="Google" id="ProtNLM"/>
    </source>
</evidence>
<protein>
    <recommendedName>
        <fullName evidence="3">DUF4412 domain-containing protein</fullName>
    </recommendedName>
</protein>
<dbReference type="OrthoDB" id="871084at2"/>
<accession>A0A6I1E2Z3</accession>
<proteinExistence type="predicted"/>
<reference evidence="1 2" key="1">
    <citation type="submission" date="2019-10" db="EMBL/GenBank/DDBJ databases">
        <title>Muricauda olearia CL-SS4 JCM15563 genome.</title>
        <authorList>
            <person name="Liu L."/>
        </authorList>
    </citation>
    <scope>NUCLEOTIDE SEQUENCE [LARGE SCALE GENOMIC DNA]</scope>
    <source>
        <strain evidence="1 2">CL-SS4</strain>
    </source>
</reference>
<dbReference type="Proteomes" id="UP000429785">
    <property type="component" value="Unassembled WGS sequence"/>
</dbReference>